<dbReference type="SUPFAM" id="SSF56935">
    <property type="entry name" value="Porins"/>
    <property type="match status" value="1"/>
</dbReference>
<protein>
    <submittedName>
        <fullName evidence="14">TonB-dependent receptor plug domain-containing protein</fullName>
    </submittedName>
</protein>
<feature type="short sequence motif" description="TonB C-terminal box" evidence="10">
    <location>
        <begin position="698"/>
        <end position="715"/>
    </location>
</feature>
<feature type="domain" description="TonB-dependent receptor plug" evidence="13">
    <location>
        <begin position="45"/>
        <end position="141"/>
    </location>
</feature>
<evidence type="ECO:0000256" key="1">
    <source>
        <dbReference type="ARBA" id="ARBA00004571"/>
    </source>
</evidence>
<evidence type="ECO:0000256" key="12">
    <source>
        <dbReference type="SAM" id="SignalP"/>
    </source>
</evidence>
<keyword evidence="15" id="KW-1185">Reference proteome</keyword>
<evidence type="ECO:0000313" key="15">
    <source>
        <dbReference type="Proteomes" id="UP000463975"/>
    </source>
</evidence>
<dbReference type="InterPro" id="IPR036942">
    <property type="entry name" value="Beta-barrel_TonB_sf"/>
</dbReference>
<dbReference type="AlphaFoldDB" id="A0A6P1NHU5"/>
<proteinExistence type="inferred from homology"/>
<dbReference type="InterPro" id="IPR010917">
    <property type="entry name" value="TonB_rcpt_CS"/>
</dbReference>
<evidence type="ECO:0000256" key="8">
    <source>
        <dbReference type="ARBA" id="ARBA00023237"/>
    </source>
</evidence>
<keyword evidence="7 9" id="KW-0472">Membrane</keyword>
<evidence type="ECO:0000256" key="7">
    <source>
        <dbReference type="ARBA" id="ARBA00023136"/>
    </source>
</evidence>
<feature type="chain" id="PRO_5027021959" evidence="12">
    <location>
        <begin position="28"/>
        <end position="715"/>
    </location>
</feature>
<dbReference type="InterPro" id="IPR012910">
    <property type="entry name" value="Plug_dom"/>
</dbReference>
<dbReference type="GO" id="GO:0044718">
    <property type="term" value="P:siderophore transmembrane transport"/>
    <property type="evidence" value="ECO:0007669"/>
    <property type="project" value="TreeGrafter"/>
</dbReference>
<feature type="region of interest" description="Disordered" evidence="11">
    <location>
        <begin position="30"/>
        <end position="51"/>
    </location>
</feature>
<dbReference type="EMBL" id="CP047652">
    <property type="protein sequence ID" value="QHI96447.1"/>
    <property type="molecule type" value="Genomic_DNA"/>
</dbReference>
<evidence type="ECO:0000256" key="11">
    <source>
        <dbReference type="SAM" id="MobiDB-lite"/>
    </source>
</evidence>
<keyword evidence="8 9" id="KW-0998">Cell outer membrane</keyword>
<evidence type="ECO:0000256" key="5">
    <source>
        <dbReference type="ARBA" id="ARBA00022729"/>
    </source>
</evidence>
<accession>A0A6P1NHU5</accession>
<organism evidence="14 15">
    <name type="scientific">Aristophania vespae</name>
    <dbReference type="NCBI Taxonomy" id="2697033"/>
    <lineage>
        <taxon>Bacteria</taxon>
        <taxon>Pseudomonadati</taxon>
        <taxon>Pseudomonadota</taxon>
        <taxon>Alphaproteobacteria</taxon>
        <taxon>Acetobacterales</taxon>
        <taxon>Acetobacteraceae</taxon>
        <taxon>Aristophania</taxon>
    </lineage>
</organism>
<keyword evidence="6" id="KW-0798">TonB box</keyword>
<dbReference type="KEGG" id="bomb:GT348_07855"/>
<name>A0A6P1NHU5_9PROT</name>
<keyword evidence="5 12" id="KW-0732">Signal</keyword>
<evidence type="ECO:0000256" key="3">
    <source>
        <dbReference type="ARBA" id="ARBA00022452"/>
    </source>
</evidence>
<dbReference type="PROSITE" id="PS01156">
    <property type="entry name" value="TONB_DEPENDENT_REC_2"/>
    <property type="match status" value="1"/>
</dbReference>
<evidence type="ECO:0000256" key="10">
    <source>
        <dbReference type="PROSITE-ProRule" id="PRU10144"/>
    </source>
</evidence>
<evidence type="ECO:0000259" key="13">
    <source>
        <dbReference type="Pfam" id="PF07715"/>
    </source>
</evidence>
<dbReference type="Gene3D" id="2.170.130.10">
    <property type="entry name" value="TonB-dependent receptor, plug domain"/>
    <property type="match status" value="1"/>
</dbReference>
<evidence type="ECO:0000256" key="2">
    <source>
        <dbReference type="ARBA" id="ARBA00022448"/>
    </source>
</evidence>
<dbReference type="InterPro" id="IPR039426">
    <property type="entry name" value="TonB-dep_rcpt-like"/>
</dbReference>
<comment type="subcellular location">
    <subcellularLocation>
        <location evidence="1 9">Cell outer membrane</location>
        <topology evidence="1 9">Multi-pass membrane protein</topology>
    </subcellularLocation>
</comment>
<dbReference type="Gene3D" id="2.40.170.20">
    <property type="entry name" value="TonB-dependent receptor, beta-barrel domain"/>
    <property type="match status" value="1"/>
</dbReference>
<keyword evidence="4 9" id="KW-0812">Transmembrane</keyword>
<sequence length="715" mass="78565">MSVPRRCLPFCTFLLLSSLLSLTQARADDALDNDDSSSKKEETITVTKQKKHFSQNADTTSLFRDVPGFSSYSAGGLSSLPVLNGMADDRLATYIDGIRVGADCPNHMNPAFSQIDMDSIASSKATGGITSVSEGGDSIGGSISVERKDPQFAEKGKILATGNARADWRSNGGGSGAAGSITVADDTLSLRYTASYSHASNYTAGGRGGHVASTNYLSYNHAVTAGLHHENHMLAVTFSQQSMPYQGFPNQYMDETNNRSTSVNGKYLGTFDWGNLDIRGFWKRVDHAMNMLSDKGGHSDTTGMPMNIAARSVGYSIKATIPLTTMQTLKVGSEFQHNGLNDWWPPLKGSMMMGPGTYHNLNDAHRDHLGHFIQWNSQWTSRLSTEIGMRSDVVMMNTGDVSPYNMGGMGHMMTGHMMGMGDDAKAAKAFNASKRGRTDANFDATVIIRYKATNYLTIEGGYARKTRSPNLYERYSWGRSGMSSRMIGWFGDGNGYVGNLNLKPEIANIGSITFRFHDPYQQRWEFMVQPYFNHIHNYINVEKIASLANGFNQLRFVNHNAQNYGINASSRVQLWSNNRFGTGQFTTTLNWVRGQDKTSHTGLYQQMPLSGIIGLHESYGHWSGRAELTLVKAKRSVDSIRSEARTPGYALLGLGAGYSWHTLRLDVGLDNLLNQRYFLPLGGRMVTDKNHPTGTLPSPVLAMGRSVNLTLRGSF</sequence>
<dbReference type="GO" id="GO:0015344">
    <property type="term" value="F:siderophore uptake transmembrane transporter activity"/>
    <property type="evidence" value="ECO:0007669"/>
    <property type="project" value="TreeGrafter"/>
</dbReference>
<keyword evidence="2 9" id="KW-0813">Transport</keyword>
<dbReference type="PANTHER" id="PTHR30069">
    <property type="entry name" value="TONB-DEPENDENT OUTER MEMBRANE RECEPTOR"/>
    <property type="match status" value="1"/>
</dbReference>
<reference evidence="14 15" key="1">
    <citation type="submission" date="2020-01" db="EMBL/GenBank/DDBJ databases">
        <title>Genome sequencing of strain KACC 21507.</title>
        <authorList>
            <person name="Heo J."/>
            <person name="Kim S.-J."/>
            <person name="Kim J.-S."/>
            <person name="Hong S.-B."/>
            <person name="Kwon S.-W."/>
        </authorList>
    </citation>
    <scope>NUCLEOTIDE SEQUENCE [LARGE SCALE GENOMIC DNA]</scope>
    <source>
        <strain evidence="14 15">KACC 21507</strain>
    </source>
</reference>
<dbReference type="Proteomes" id="UP000463975">
    <property type="component" value="Chromosome"/>
</dbReference>
<dbReference type="PROSITE" id="PS52016">
    <property type="entry name" value="TONB_DEPENDENT_REC_3"/>
    <property type="match status" value="1"/>
</dbReference>
<comment type="similarity">
    <text evidence="9">Belongs to the TonB-dependent receptor family.</text>
</comment>
<evidence type="ECO:0000256" key="4">
    <source>
        <dbReference type="ARBA" id="ARBA00022692"/>
    </source>
</evidence>
<evidence type="ECO:0000313" key="14">
    <source>
        <dbReference type="EMBL" id="QHI96447.1"/>
    </source>
</evidence>
<keyword evidence="14" id="KW-0675">Receptor</keyword>
<dbReference type="InterPro" id="IPR037066">
    <property type="entry name" value="Plug_dom_sf"/>
</dbReference>
<gene>
    <name evidence="14" type="ORF">GT348_07855</name>
</gene>
<dbReference type="PANTHER" id="PTHR30069:SF49">
    <property type="entry name" value="OUTER MEMBRANE PROTEIN C"/>
    <property type="match status" value="1"/>
</dbReference>
<keyword evidence="3 9" id="KW-1134">Transmembrane beta strand</keyword>
<dbReference type="Pfam" id="PF07715">
    <property type="entry name" value="Plug"/>
    <property type="match status" value="1"/>
</dbReference>
<evidence type="ECO:0000256" key="9">
    <source>
        <dbReference type="PROSITE-ProRule" id="PRU01360"/>
    </source>
</evidence>
<dbReference type="GO" id="GO:0009279">
    <property type="term" value="C:cell outer membrane"/>
    <property type="evidence" value="ECO:0007669"/>
    <property type="project" value="UniProtKB-SubCell"/>
</dbReference>
<feature type="signal peptide" evidence="12">
    <location>
        <begin position="1"/>
        <end position="27"/>
    </location>
</feature>
<evidence type="ECO:0000256" key="6">
    <source>
        <dbReference type="ARBA" id="ARBA00023077"/>
    </source>
</evidence>